<evidence type="ECO:0000313" key="4">
    <source>
        <dbReference type="Proteomes" id="UP001367676"/>
    </source>
</evidence>
<organism evidence="3 4">
    <name type="scientific">Parthenolecanium corni</name>
    <dbReference type="NCBI Taxonomy" id="536013"/>
    <lineage>
        <taxon>Eukaryota</taxon>
        <taxon>Metazoa</taxon>
        <taxon>Ecdysozoa</taxon>
        <taxon>Arthropoda</taxon>
        <taxon>Hexapoda</taxon>
        <taxon>Insecta</taxon>
        <taxon>Pterygota</taxon>
        <taxon>Neoptera</taxon>
        <taxon>Paraneoptera</taxon>
        <taxon>Hemiptera</taxon>
        <taxon>Sternorrhyncha</taxon>
        <taxon>Coccoidea</taxon>
        <taxon>Coccidae</taxon>
        <taxon>Parthenolecanium</taxon>
    </lineage>
</organism>
<evidence type="ECO:0000256" key="1">
    <source>
        <dbReference type="SAM" id="Coils"/>
    </source>
</evidence>
<evidence type="ECO:0000256" key="2">
    <source>
        <dbReference type="SAM" id="MobiDB-lite"/>
    </source>
</evidence>
<proteinExistence type="predicted"/>
<reference evidence="3 4" key="1">
    <citation type="submission" date="2024-03" db="EMBL/GenBank/DDBJ databases">
        <title>Adaptation during the transition from Ophiocordyceps entomopathogen to insect associate is accompanied by gene loss and intensified selection.</title>
        <authorList>
            <person name="Ward C.M."/>
            <person name="Onetto C.A."/>
            <person name="Borneman A.R."/>
        </authorList>
    </citation>
    <scope>NUCLEOTIDE SEQUENCE [LARGE SCALE GENOMIC DNA]</scope>
    <source>
        <strain evidence="3">AWRI1</strain>
        <tissue evidence="3">Single Adult Female</tissue>
    </source>
</reference>
<name>A0AAN9YBT0_9HEMI</name>
<keyword evidence="4" id="KW-1185">Reference proteome</keyword>
<protein>
    <submittedName>
        <fullName evidence="3">Uncharacterized protein</fullName>
    </submittedName>
</protein>
<keyword evidence="1" id="KW-0175">Coiled coil</keyword>
<dbReference type="Proteomes" id="UP001367676">
    <property type="component" value="Unassembled WGS sequence"/>
</dbReference>
<gene>
    <name evidence="3" type="ORF">V9T40_007083</name>
</gene>
<feature type="region of interest" description="Disordered" evidence="2">
    <location>
        <begin position="798"/>
        <end position="872"/>
    </location>
</feature>
<feature type="coiled-coil region" evidence="1">
    <location>
        <begin position="92"/>
        <end position="126"/>
    </location>
</feature>
<dbReference type="AlphaFoldDB" id="A0AAN9YBT0"/>
<evidence type="ECO:0000313" key="3">
    <source>
        <dbReference type="EMBL" id="KAK7605225.1"/>
    </source>
</evidence>
<dbReference type="EMBL" id="JBBCAQ010000002">
    <property type="protein sequence ID" value="KAK7605225.1"/>
    <property type="molecule type" value="Genomic_DNA"/>
</dbReference>
<comment type="caution">
    <text evidence="3">The sequence shown here is derived from an EMBL/GenBank/DDBJ whole genome shotgun (WGS) entry which is preliminary data.</text>
</comment>
<sequence>MAAGPNRNPGNIIEPQDLERSIRNLFHCRDGQSEYAMYFTFELPILYAEFVDRNRNVITDCSHEVLSARVKTIEENELAPTSEIVRLEEAIVDEAISILNNKKELLETLKEELISYKARCGRFRERINNRLGEVNARRAAQAAIARVQETPMDLSRGNRQEVVRERIEQQANLPIVRLRRFDQDQPQIVIPRCDAPVREALPQPPVIPPPENIMADQQQLEIELEQNMEPEVEVVEPEEVVMEIEDYSIDSTESTDTDNGKGINLINLVTLVDSEIVKNPKRKRKRKNILSKSNGFAKRFVNKAKVIPNVRESTLSKIAQSKKIVSSSKCKQDEIYTQIFENTKQKSTLSKFKIGKKRDSDKNKNKINSAETQSVNRSGALKVIKTIDVNSIKPGHCKITFENKLRAKFRKRFQESVGNSKFVNSTDDEIDEVENAIYDQAIHQMENVGNAQPQNVHDWAEEVLANEIAQNMQPPQPQPEPEIIPQQPIVQQVQMDPLPPLFPNNTRFGAEALEVLREYGRDVIIRLRLHEDRPEKAMVHLSTDISENVYGERAIMEWSGVYTHAVGARTHPIPDIRCRLDGAPFVFTGLRRQYALRLFPYIDMEDDAIIATGWLVPPLGHTPDFSLERITLGYGFLSEYLHSINPGLMEVTLRAENGHLVLKFYSVKMDPAERADFLEESENAVDERTRRRWENGLRAYAYELGVMSMDSHPIVVQEADSPSVEWRPEMANTPIIRRGFRSTRGRWYRSVYTQTPGSLEKILRDYLEDGVARESRSEYSPVKTVRGADETFRLRLQNETPNENIDAEFDFTDFGDSQPRSPSPEPERDDHNDRNIRCPTIEEVDEISESNYSEVESVITNPERVSRRQPSAEIESIENDLLDGESPILDYGRYRVENRLAEVEDEREKIKDGYRHLTLGELKAKMASKGRRARRVCEHIHELEEAVLFLRASRQHLKKIEMKETVLEELIISHERMRRRQIGLSDYHLASSSGSLGPYTANNMYGA</sequence>
<feature type="compositionally biased region" description="Polar residues" evidence="2">
    <location>
        <begin position="849"/>
        <end position="860"/>
    </location>
</feature>
<accession>A0AAN9YBT0</accession>
<feature type="compositionally biased region" description="Basic and acidic residues" evidence="2">
    <location>
        <begin position="825"/>
        <end position="836"/>
    </location>
</feature>